<organism evidence="1 2">
    <name type="scientific">Dioscorea alata</name>
    <name type="common">Purple yam</name>
    <dbReference type="NCBI Taxonomy" id="55571"/>
    <lineage>
        <taxon>Eukaryota</taxon>
        <taxon>Viridiplantae</taxon>
        <taxon>Streptophyta</taxon>
        <taxon>Embryophyta</taxon>
        <taxon>Tracheophyta</taxon>
        <taxon>Spermatophyta</taxon>
        <taxon>Magnoliopsida</taxon>
        <taxon>Liliopsida</taxon>
        <taxon>Dioscoreales</taxon>
        <taxon>Dioscoreaceae</taxon>
        <taxon>Dioscorea</taxon>
    </lineage>
</organism>
<accession>A0ACB7W717</accession>
<evidence type="ECO:0000313" key="1">
    <source>
        <dbReference type="EMBL" id="KAH7683195.1"/>
    </source>
</evidence>
<gene>
    <name evidence="1" type="ORF">IHE45_05G167100</name>
</gene>
<dbReference type="Proteomes" id="UP000827976">
    <property type="component" value="Chromosome 5"/>
</dbReference>
<evidence type="ECO:0000313" key="2">
    <source>
        <dbReference type="Proteomes" id="UP000827976"/>
    </source>
</evidence>
<comment type="caution">
    <text evidence="1">The sequence shown here is derived from an EMBL/GenBank/DDBJ whole genome shotgun (WGS) entry which is preliminary data.</text>
</comment>
<proteinExistence type="predicted"/>
<dbReference type="EMBL" id="CM037015">
    <property type="protein sequence ID" value="KAH7683195.1"/>
    <property type="molecule type" value="Genomic_DNA"/>
</dbReference>
<protein>
    <submittedName>
        <fullName evidence="1">Uncharacterized protein</fullName>
    </submittedName>
</protein>
<name>A0ACB7W717_DIOAL</name>
<keyword evidence="2" id="KW-1185">Reference proteome</keyword>
<reference evidence="2" key="1">
    <citation type="journal article" date="2022" name="Nat. Commun.">
        <title>Chromosome evolution and the genetic basis of agronomically important traits in greater yam.</title>
        <authorList>
            <person name="Bredeson J.V."/>
            <person name="Lyons J.B."/>
            <person name="Oniyinde I.O."/>
            <person name="Okereke N.R."/>
            <person name="Kolade O."/>
            <person name="Nnabue I."/>
            <person name="Nwadili C.O."/>
            <person name="Hribova E."/>
            <person name="Parker M."/>
            <person name="Nwogha J."/>
            <person name="Shu S."/>
            <person name="Carlson J."/>
            <person name="Kariba R."/>
            <person name="Muthemba S."/>
            <person name="Knop K."/>
            <person name="Barton G.J."/>
            <person name="Sherwood A.V."/>
            <person name="Lopez-Montes A."/>
            <person name="Asiedu R."/>
            <person name="Jamnadass R."/>
            <person name="Muchugi A."/>
            <person name="Goodstein D."/>
            <person name="Egesi C.N."/>
            <person name="Featherston J."/>
            <person name="Asfaw A."/>
            <person name="Simpson G.G."/>
            <person name="Dolezel J."/>
            <person name="Hendre P.S."/>
            <person name="Van Deynze A."/>
            <person name="Kumar P.L."/>
            <person name="Obidiegwu J.E."/>
            <person name="Bhattacharjee R."/>
            <person name="Rokhsar D.S."/>
        </authorList>
    </citation>
    <scope>NUCLEOTIDE SEQUENCE [LARGE SCALE GENOMIC DNA]</scope>
    <source>
        <strain evidence="2">cv. TDa95/00328</strain>
    </source>
</reference>
<sequence length="209" mass="23473">MKSNPLIITPFKISFSNSSLVPVAMKRSQSSSKDQLHEQLQHLEDDWKSYKKSIPLNRHARNIPNRTPSSTSPDLILINLLNNSPKKLLSSLQHSPSSDDDDDDDEGQRLRGRKLLEAFEMCSICSSGLSQCSEVRSSCSCCKHHECSLRSSSFAMEDVAEKKVVTMGSGRWRRVRLLLFVFVCLCSLGLISLIEFDAGEDDHEFIVPT</sequence>